<name>A0AAD8XKV2_GLOAC</name>
<evidence type="ECO:0000313" key="2">
    <source>
        <dbReference type="Proteomes" id="UP001244207"/>
    </source>
</evidence>
<dbReference type="RefSeq" id="XP_060369277.1">
    <property type="nucleotide sequence ID" value="XM_060503276.1"/>
</dbReference>
<protein>
    <submittedName>
        <fullName evidence="1">Uncharacterized protein</fullName>
    </submittedName>
</protein>
<proteinExistence type="predicted"/>
<reference evidence="1" key="1">
    <citation type="submission" date="2021-12" db="EMBL/GenBank/DDBJ databases">
        <title>Comparative genomics, transcriptomics and evolutionary studies reveal genomic signatures of adaptation to plant cell wall in hemibiotrophic fungi.</title>
        <authorList>
            <consortium name="DOE Joint Genome Institute"/>
            <person name="Baroncelli R."/>
            <person name="Diaz J.F."/>
            <person name="Benocci T."/>
            <person name="Peng M."/>
            <person name="Battaglia E."/>
            <person name="Haridas S."/>
            <person name="Andreopoulos W."/>
            <person name="Labutti K."/>
            <person name="Pangilinan J."/>
            <person name="Floch G.L."/>
            <person name="Makela M.R."/>
            <person name="Henrissat B."/>
            <person name="Grigoriev I.V."/>
            <person name="Crouch J.A."/>
            <person name="De Vries R.P."/>
            <person name="Sukno S.A."/>
            <person name="Thon M.R."/>
        </authorList>
    </citation>
    <scope>NUCLEOTIDE SEQUENCE</scope>
    <source>
        <strain evidence="1">CBS 112980</strain>
    </source>
</reference>
<dbReference type="AlphaFoldDB" id="A0AAD8XKV2"/>
<dbReference type="GeneID" id="85387175"/>
<sequence>MSRLPTARYCTLLTKPLLSLHSRFHSSGSVVAPPPPAEVCVMFRTSFSFSGVDHHILSHSRLPVRPSVASRRREAHLFFFFRPLLHNLTGLPGFLPHLVVLVQLAIRSVPRFFFTHFQPPSYPLSVPRLSCAMGGERVFSEHRLLVRLNTLKHIRPHPFRATLNRIQSRVDRYCLSTPQCHHKGGQHEKERGNEKGEKNKTALFRIPPFVVSVCTEYSAQCSCLPLRPRNTKILYSLYHSPLRGNTTFTPDIASFPTLCVGE</sequence>
<comment type="caution">
    <text evidence="1">The sequence shown here is derived from an EMBL/GenBank/DDBJ whole genome shotgun (WGS) entry which is preliminary data.</text>
</comment>
<dbReference type="EMBL" id="JAHMHS010000012">
    <property type="protein sequence ID" value="KAK1729222.1"/>
    <property type="molecule type" value="Genomic_DNA"/>
</dbReference>
<evidence type="ECO:0000313" key="1">
    <source>
        <dbReference type="EMBL" id="KAK1729222.1"/>
    </source>
</evidence>
<dbReference type="Proteomes" id="UP001244207">
    <property type="component" value="Unassembled WGS sequence"/>
</dbReference>
<keyword evidence="2" id="KW-1185">Reference proteome</keyword>
<accession>A0AAD8XKV2</accession>
<gene>
    <name evidence="1" type="ORF">BDZ83DRAFT_47223</name>
</gene>
<organism evidence="1 2">
    <name type="scientific">Glomerella acutata</name>
    <name type="common">Colletotrichum acutatum</name>
    <dbReference type="NCBI Taxonomy" id="27357"/>
    <lineage>
        <taxon>Eukaryota</taxon>
        <taxon>Fungi</taxon>
        <taxon>Dikarya</taxon>
        <taxon>Ascomycota</taxon>
        <taxon>Pezizomycotina</taxon>
        <taxon>Sordariomycetes</taxon>
        <taxon>Hypocreomycetidae</taxon>
        <taxon>Glomerellales</taxon>
        <taxon>Glomerellaceae</taxon>
        <taxon>Colletotrichum</taxon>
        <taxon>Colletotrichum acutatum species complex</taxon>
    </lineage>
</organism>